<proteinExistence type="predicted"/>
<feature type="region of interest" description="Disordered" evidence="9">
    <location>
        <begin position="579"/>
        <end position="600"/>
    </location>
</feature>
<dbReference type="Gene3D" id="3.40.710.10">
    <property type="entry name" value="DD-peptidase/beta-lactamase superfamily"/>
    <property type="match status" value="1"/>
</dbReference>
<evidence type="ECO:0000256" key="4">
    <source>
        <dbReference type="ARBA" id="ARBA00022679"/>
    </source>
</evidence>
<evidence type="ECO:0000256" key="1">
    <source>
        <dbReference type="ARBA" id="ARBA00022645"/>
    </source>
</evidence>
<dbReference type="EMBL" id="BAAABX010000048">
    <property type="protein sequence ID" value="GAA0415624.1"/>
    <property type="molecule type" value="Genomic_DNA"/>
</dbReference>
<feature type="domain" description="Penicillin-binding protein transpeptidase" evidence="10">
    <location>
        <begin position="356"/>
        <end position="622"/>
    </location>
</feature>
<dbReference type="SUPFAM" id="SSF53955">
    <property type="entry name" value="Lysozyme-like"/>
    <property type="match status" value="1"/>
</dbReference>
<reference evidence="13" key="1">
    <citation type="journal article" date="2019" name="Int. J. Syst. Evol. Microbiol.">
        <title>The Global Catalogue of Microorganisms (GCM) 10K type strain sequencing project: providing services to taxonomists for standard genome sequencing and annotation.</title>
        <authorList>
            <consortium name="The Broad Institute Genomics Platform"/>
            <consortium name="The Broad Institute Genome Sequencing Center for Infectious Disease"/>
            <person name="Wu L."/>
            <person name="Ma J."/>
        </authorList>
    </citation>
    <scope>NUCLEOTIDE SEQUENCE [LARGE SCALE GENOMIC DNA]</scope>
    <source>
        <strain evidence="13">JCM 4788</strain>
    </source>
</reference>
<dbReference type="PANTHER" id="PTHR32282">
    <property type="entry name" value="BINDING PROTEIN TRANSPEPTIDASE, PUTATIVE-RELATED"/>
    <property type="match status" value="1"/>
</dbReference>
<keyword evidence="4" id="KW-0808">Transferase</keyword>
<evidence type="ECO:0000256" key="9">
    <source>
        <dbReference type="SAM" id="MobiDB-lite"/>
    </source>
</evidence>
<protein>
    <submittedName>
        <fullName evidence="12">Transglycosylase domain-containing protein</fullName>
    </submittedName>
</protein>
<keyword evidence="2" id="KW-0645">Protease</keyword>
<evidence type="ECO:0000313" key="13">
    <source>
        <dbReference type="Proteomes" id="UP001500879"/>
    </source>
</evidence>
<comment type="catalytic activity">
    <reaction evidence="8">
        <text>[GlcNAc-(1-&gt;4)-Mur2Ac(oyl-L-Ala-gamma-D-Glu-L-Lys-D-Ala-D-Ala)](n)-di-trans,octa-cis-undecaprenyl diphosphate + beta-D-GlcNAc-(1-&gt;4)-Mur2Ac(oyl-L-Ala-gamma-D-Glu-L-Lys-D-Ala-D-Ala)-di-trans,octa-cis-undecaprenyl diphosphate = [GlcNAc-(1-&gt;4)-Mur2Ac(oyl-L-Ala-gamma-D-Glu-L-Lys-D-Ala-D-Ala)](n+1)-di-trans,octa-cis-undecaprenyl diphosphate + di-trans,octa-cis-undecaprenyl diphosphate + H(+)</text>
        <dbReference type="Rhea" id="RHEA:23708"/>
        <dbReference type="Rhea" id="RHEA-COMP:9602"/>
        <dbReference type="Rhea" id="RHEA-COMP:9603"/>
        <dbReference type="ChEBI" id="CHEBI:15378"/>
        <dbReference type="ChEBI" id="CHEBI:58405"/>
        <dbReference type="ChEBI" id="CHEBI:60033"/>
        <dbReference type="ChEBI" id="CHEBI:78435"/>
        <dbReference type="EC" id="2.4.99.28"/>
    </reaction>
</comment>
<dbReference type="InterPro" id="IPR001264">
    <property type="entry name" value="Glyco_trans_51"/>
</dbReference>
<evidence type="ECO:0000256" key="3">
    <source>
        <dbReference type="ARBA" id="ARBA00022676"/>
    </source>
</evidence>
<gene>
    <name evidence="12" type="ORF">GCM10010357_41160</name>
</gene>
<dbReference type="Proteomes" id="UP001500879">
    <property type="component" value="Unassembled WGS sequence"/>
</dbReference>
<keyword evidence="5" id="KW-0378">Hydrolase</keyword>
<evidence type="ECO:0000259" key="11">
    <source>
        <dbReference type="Pfam" id="PF00912"/>
    </source>
</evidence>
<feature type="compositionally biased region" description="Low complexity" evidence="9">
    <location>
        <begin position="672"/>
        <end position="684"/>
    </location>
</feature>
<keyword evidence="13" id="KW-1185">Reference proteome</keyword>
<dbReference type="InterPro" id="IPR023346">
    <property type="entry name" value="Lysozyme-like_dom_sf"/>
</dbReference>
<comment type="catalytic activity">
    <reaction evidence="7">
        <text>Preferential cleavage: (Ac)2-L-Lys-D-Ala-|-D-Ala. Also transpeptidation of peptidyl-alanyl moieties that are N-acyl substituents of D-alanine.</text>
        <dbReference type="EC" id="3.4.16.4"/>
    </reaction>
</comment>
<dbReference type="PANTHER" id="PTHR32282:SF33">
    <property type="entry name" value="PEPTIDOGLYCAN GLYCOSYLTRANSFERASE"/>
    <property type="match status" value="1"/>
</dbReference>
<organism evidence="12 13">
    <name type="scientific">Streptomyces luteireticuli</name>
    <dbReference type="NCBI Taxonomy" id="173858"/>
    <lineage>
        <taxon>Bacteria</taxon>
        <taxon>Bacillati</taxon>
        <taxon>Actinomycetota</taxon>
        <taxon>Actinomycetes</taxon>
        <taxon>Kitasatosporales</taxon>
        <taxon>Streptomycetaceae</taxon>
        <taxon>Streptomyces</taxon>
    </lineage>
</organism>
<evidence type="ECO:0000313" key="12">
    <source>
        <dbReference type="EMBL" id="GAA0415624.1"/>
    </source>
</evidence>
<feature type="domain" description="Glycosyl transferase family 51" evidence="11">
    <location>
        <begin position="70"/>
        <end position="255"/>
    </location>
</feature>
<dbReference type="Pfam" id="PF00905">
    <property type="entry name" value="Transpeptidase"/>
    <property type="match status" value="1"/>
</dbReference>
<feature type="region of interest" description="Disordered" evidence="9">
    <location>
        <begin position="664"/>
        <end position="684"/>
    </location>
</feature>
<accession>A0ABP3ISR4</accession>
<sequence length="684" mass="71467">MSPVPRPLRVCQFVATAFLAGLLAAGAALPLVGTLGAYARTSAKGFDALPADLRASALDQSSRIYDADGGLIATVYARDRTVVPGDRIAPVMRRAIVDIEDHRFYEHGALDPTAVLRAVRRNAGSGRVAQGASTLTQQYVKNVFVEAAGDDAAAVRRAQRQTLDRKVRELRYAIGLEKSLSKEQILTDYLNIAFFGERAYGVEAAAERYFSVHAADLSLPQAALLAGLVQSPSAYDPIAHPRLAKERRDTVLRAMARYGTVREEEARQAAAQPLGLHPSAPRQGCATAGDGAGFFCDYVRHVLLTDPAFGRTPARRQALWQHGGLEIRTTLDPKAQQALQRSVASHVDTTDEAAAAMVMVRPGTGRIVAMGQSRVYGSGAHRTQINLGVGTKAGGGLGFPTGSVFKPVVAAAALENGVRPSQRYPSPYAMPWPAMTDCAGRRYPEAGEVHNDSPSLVGPFAMPEAMAKSVNTYFARLEADTGLCKVATTAGRLGITGQADGSRLQVVPSLTLGTNDLTPLDVANVYATFAAHGMYCSPVAVTSVRTPDGRGLSVPRAGCHRALSAGTADAVTGMLKGVVEDGTGKPAGLTGRDSAGKTGTTEASKQVWFAGYTPELSGAVVVGDTDRPRDLDGQSIGGDVVGRAFGGTLAGPVWHDAVEGALDGEPAGRFTSGSDSSSGSGSGG</sequence>
<dbReference type="InterPro" id="IPR050396">
    <property type="entry name" value="Glycosyltr_51/Transpeptidase"/>
</dbReference>
<evidence type="ECO:0000256" key="5">
    <source>
        <dbReference type="ARBA" id="ARBA00022801"/>
    </source>
</evidence>
<dbReference type="Pfam" id="PF00912">
    <property type="entry name" value="Transgly"/>
    <property type="match status" value="1"/>
</dbReference>
<name>A0ABP3ISR4_9ACTN</name>
<dbReference type="InterPro" id="IPR012338">
    <property type="entry name" value="Beta-lactam/transpept-like"/>
</dbReference>
<evidence type="ECO:0000256" key="8">
    <source>
        <dbReference type="ARBA" id="ARBA00049902"/>
    </source>
</evidence>
<evidence type="ECO:0000256" key="7">
    <source>
        <dbReference type="ARBA" id="ARBA00034000"/>
    </source>
</evidence>
<dbReference type="Gene3D" id="1.10.3810.10">
    <property type="entry name" value="Biosynthetic peptidoglycan transglycosylase-like"/>
    <property type="match status" value="1"/>
</dbReference>
<dbReference type="InterPro" id="IPR001460">
    <property type="entry name" value="PCN-bd_Tpept"/>
</dbReference>
<dbReference type="SUPFAM" id="SSF56601">
    <property type="entry name" value="beta-lactamase/transpeptidase-like"/>
    <property type="match status" value="1"/>
</dbReference>
<evidence type="ECO:0000259" key="10">
    <source>
        <dbReference type="Pfam" id="PF00905"/>
    </source>
</evidence>
<keyword evidence="3" id="KW-0328">Glycosyltransferase</keyword>
<evidence type="ECO:0000256" key="6">
    <source>
        <dbReference type="ARBA" id="ARBA00023268"/>
    </source>
</evidence>
<dbReference type="RefSeq" id="WP_344026489.1">
    <property type="nucleotide sequence ID" value="NZ_BAAABX010000048.1"/>
</dbReference>
<keyword evidence="1" id="KW-0121">Carboxypeptidase</keyword>
<evidence type="ECO:0000256" key="2">
    <source>
        <dbReference type="ARBA" id="ARBA00022670"/>
    </source>
</evidence>
<keyword evidence="6" id="KW-0511">Multifunctional enzyme</keyword>
<dbReference type="InterPro" id="IPR036950">
    <property type="entry name" value="PBP_transglycosylase"/>
</dbReference>
<comment type="caution">
    <text evidence="12">The sequence shown here is derived from an EMBL/GenBank/DDBJ whole genome shotgun (WGS) entry which is preliminary data.</text>
</comment>